<reference evidence="1" key="1">
    <citation type="submission" date="2021-03" db="EMBL/GenBank/DDBJ databases">
        <title>Evolutionary priming and transition to the ectomycorrhizal habit in an iconic lineage of mushroom-forming fungi: is preadaptation a requirement?</title>
        <authorList>
            <consortium name="DOE Joint Genome Institute"/>
            <person name="Looney B.P."/>
            <person name="Miyauchi S."/>
            <person name="Morin E."/>
            <person name="Drula E."/>
            <person name="Courty P.E."/>
            <person name="Chicoki N."/>
            <person name="Fauchery L."/>
            <person name="Kohler A."/>
            <person name="Kuo A."/>
            <person name="LaButti K."/>
            <person name="Pangilinan J."/>
            <person name="Lipzen A."/>
            <person name="Riley R."/>
            <person name="Andreopoulos W."/>
            <person name="He G."/>
            <person name="Johnson J."/>
            <person name="Barry K.W."/>
            <person name="Grigoriev I.V."/>
            <person name="Nagy L."/>
            <person name="Hibbett D."/>
            <person name="Henrissat B."/>
            <person name="Matheny P.B."/>
            <person name="Labbe J."/>
            <person name="Martin A.F."/>
        </authorList>
    </citation>
    <scope>NUCLEOTIDE SEQUENCE</scope>
    <source>
        <strain evidence="1">BPL698</strain>
    </source>
</reference>
<protein>
    <submittedName>
        <fullName evidence="1">Uncharacterized protein</fullName>
    </submittedName>
</protein>
<proteinExistence type="predicted"/>
<evidence type="ECO:0000313" key="1">
    <source>
        <dbReference type="EMBL" id="KAI9464400.1"/>
    </source>
</evidence>
<organism evidence="1 2">
    <name type="scientific">Russula earlei</name>
    <dbReference type="NCBI Taxonomy" id="71964"/>
    <lineage>
        <taxon>Eukaryota</taxon>
        <taxon>Fungi</taxon>
        <taxon>Dikarya</taxon>
        <taxon>Basidiomycota</taxon>
        <taxon>Agaricomycotina</taxon>
        <taxon>Agaricomycetes</taxon>
        <taxon>Russulales</taxon>
        <taxon>Russulaceae</taxon>
        <taxon>Russula</taxon>
    </lineage>
</organism>
<evidence type="ECO:0000313" key="2">
    <source>
        <dbReference type="Proteomes" id="UP001207468"/>
    </source>
</evidence>
<accession>A0ACC0U656</accession>
<dbReference type="Proteomes" id="UP001207468">
    <property type="component" value="Unassembled WGS sequence"/>
</dbReference>
<sequence>MTLVLHSDASFRSMPCAPQSSQLPSRSQPSRPPVTRLVAKADVDPGVQKGELKLTENRDGQNNLPLPALQLQSFEFQQISSPRHHQTARSSSTGPVSRPLITRTHMLYPSSGSPSSCLDPTSAAWSRIAFDCNSMPQLITHRAPFLRVPALHINISSYHLKYKVSCPVSLDYQYRKGWSRRISDSLSRLTFVVLRDCVGSAIHNCSERVPLTDSESWVEINSGDDICNEISTSKTRT</sequence>
<name>A0ACC0U656_9AGAM</name>
<keyword evidence="2" id="KW-1185">Reference proteome</keyword>
<comment type="caution">
    <text evidence="1">The sequence shown here is derived from an EMBL/GenBank/DDBJ whole genome shotgun (WGS) entry which is preliminary data.</text>
</comment>
<gene>
    <name evidence="1" type="ORF">F5148DRAFT_176686</name>
</gene>
<dbReference type="EMBL" id="JAGFNK010000149">
    <property type="protein sequence ID" value="KAI9464400.1"/>
    <property type="molecule type" value="Genomic_DNA"/>
</dbReference>